<dbReference type="PROSITE" id="PS50932">
    <property type="entry name" value="HTH_LACI_2"/>
    <property type="match status" value="1"/>
</dbReference>
<dbReference type="EMBL" id="AAHUDZ010000065">
    <property type="protein sequence ID" value="ECA3795165.1"/>
    <property type="molecule type" value="Genomic_DNA"/>
</dbReference>
<keyword evidence="2" id="KW-0805">Transcription regulation</keyword>
<dbReference type="InterPro" id="IPR000843">
    <property type="entry name" value="HTH_LacI"/>
</dbReference>
<dbReference type="SUPFAM" id="SSF47413">
    <property type="entry name" value="lambda repressor-like DNA-binding domains"/>
    <property type="match status" value="1"/>
</dbReference>
<dbReference type="Pfam" id="PF00356">
    <property type="entry name" value="LacI"/>
    <property type="match status" value="1"/>
</dbReference>
<dbReference type="PANTHER" id="PTHR30146">
    <property type="entry name" value="LACI-RELATED TRANSCRIPTIONAL REPRESSOR"/>
    <property type="match status" value="1"/>
</dbReference>
<dbReference type="PANTHER" id="PTHR30146:SF153">
    <property type="entry name" value="LACTOSE OPERON REPRESSOR"/>
    <property type="match status" value="1"/>
</dbReference>
<comment type="caution">
    <text evidence="6">The sequence shown here is derived from an EMBL/GenBank/DDBJ whole genome shotgun (WGS) entry which is preliminary data.</text>
</comment>
<dbReference type="GO" id="GO:0003700">
    <property type="term" value="F:DNA-binding transcription factor activity"/>
    <property type="evidence" value="ECO:0007669"/>
    <property type="project" value="TreeGrafter"/>
</dbReference>
<feature type="domain" description="HTH lacI-type" evidence="5">
    <location>
        <begin position="9"/>
        <end position="63"/>
    </location>
</feature>
<dbReference type="CDD" id="cd01574">
    <property type="entry name" value="PBP1_LacI"/>
    <property type="match status" value="1"/>
</dbReference>
<dbReference type="Gene3D" id="3.40.50.2300">
    <property type="match status" value="2"/>
</dbReference>
<dbReference type="GO" id="GO:0000976">
    <property type="term" value="F:transcription cis-regulatory region binding"/>
    <property type="evidence" value="ECO:0007669"/>
    <property type="project" value="TreeGrafter"/>
</dbReference>
<evidence type="ECO:0000256" key="3">
    <source>
        <dbReference type="ARBA" id="ARBA00023125"/>
    </source>
</evidence>
<gene>
    <name evidence="6" type="ORF">EKG95_25810</name>
</gene>
<evidence type="ECO:0000259" key="5">
    <source>
        <dbReference type="PROSITE" id="PS50932"/>
    </source>
</evidence>
<dbReference type="SUPFAM" id="SSF53822">
    <property type="entry name" value="Periplasmic binding protein-like I"/>
    <property type="match status" value="1"/>
</dbReference>
<name>A0A5X6ERW1_SALET</name>
<sequence>MKTIKSKSVTLYDVARYSGVSYQTVSRVINKASNVSEKTRNKVEATMAELNYVPNRGAQLLAGKLSHTFGLATSDLSLHAPSKTVAAVKKRADDFQFNVVISMVDVADRETCSMAVKHLLSHRVDGLIVNIPLEDADAMFIQQICGDVPVLFLDVSPDLKVDHIIFNPDQGTRLGVEHLLNLGHRNIVLLSGPLSSVSARLRHECWTKHLSAYDLKPAEVLYGDWSSFSGYREVSRMITGGCKPDAILAANDQMALGALRALSESGYSVPDDVSVIGYDDTEDSACFTPPLTTIKHDFNKLGSSCVEHLLALIKGESRDSVLLPVTLVKRKTTMASDPNSPSPEVLADKLLCLARQVARLK</sequence>
<organism evidence="6">
    <name type="scientific">Salmonella enterica subsp. enterica serovar Aqua</name>
    <dbReference type="NCBI Taxonomy" id="1302615"/>
    <lineage>
        <taxon>Bacteria</taxon>
        <taxon>Pseudomonadati</taxon>
        <taxon>Pseudomonadota</taxon>
        <taxon>Gammaproteobacteria</taxon>
        <taxon>Enterobacterales</taxon>
        <taxon>Enterobacteriaceae</taxon>
        <taxon>Salmonella</taxon>
    </lineage>
</organism>
<dbReference type="Pfam" id="PF13377">
    <property type="entry name" value="Peripla_BP_3"/>
    <property type="match status" value="1"/>
</dbReference>
<accession>A0A5X6ERW1</accession>
<evidence type="ECO:0000313" key="6">
    <source>
        <dbReference type="EMBL" id="ECA3795165.1"/>
    </source>
</evidence>
<dbReference type="SMART" id="SM00354">
    <property type="entry name" value="HTH_LACI"/>
    <property type="match status" value="1"/>
</dbReference>
<evidence type="ECO:0000256" key="1">
    <source>
        <dbReference type="ARBA" id="ARBA00022491"/>
    </source>
</evidence>
<proteinExistence type="predicted"/>
<dbReference type="InterPro" id="IPR010982">
    <property type="entry name" value="Lambda_DNA-bd_dom_sf"/>
</dbReference>
<dbReference type="CDD" id="cd01392">
    <property type="entry name" value="HTH_LacI"/>
    <property type="match status" value="1"/>
</dbReference>
<dbReference type="AlphaFoldDB" id="A0A5X6ERW1"/>
<dbReference type="PRINTS" id="PR00036">
    <property type="entry name" value="HTHLACI"/>
</dbReference>
<keyword evidence="4" id="KW-0804">Transcription</keyword>
<keyword evidence="1" id="KW-0678">Repressor</keyword>
<dbReference type="Gene3D" id="1.10.260.40">
    <property type="entry name" value="lambda repressor-like DNA-binding domains"/>
    <property type="match status" value="1"/>
</dbReference>
<dbReference type="InterPro" id="IPR028082">
    <property type="entry name" value="Peripla_BP_I"/>
</dbReference>
<protein>
    <submittedName>
        <fullName evidence="6">LacI family DNA-binding transcriptional regulator</fullName>
    </submittedName>
</protein>
<dbReference type="InterPro" id="IPR046335">
    <property type="entry name" value="LacI/GalR-like_sensor"/>
</dbReference>
<dbReference type="NCBIfam" id="NF007075">
    <property type="entry name" value="PRK09526.1"/>
    <property type="match status" value="1"/>
</dbReference>
<keyword evidence="3 6" id="KW-0238">DNA-binding</keyword>
<evidence type="ECO:0000256" key="2">
    <source>
        <dbReference type="ARBA" id="ARBA00023015"/>
    </source>
</evidence>
<reference evidence="6" key="1">
    <citation type="submission" date="2018-12" db="EMBL/GenBank/DDBJ databases">
        <authorList>
            <person name="Ashton P.M."/>
            <person name="Dallman T."/>
            <person name="Nair S."/>
            <person name="De Pinna E."/>
            <person name="Peters T."/>
            <person name="Grant K."/>
        </authorList>
    </citation>
    <scope>NUCLEOTIDE SEQUENCE</scope>
    <source>
        <strain evidence="6">650060</strain>
    </source>
</reference>
<evidence type="ECO:0000256" key="4">
    <source>
        <dbReference type="ARBA" id="ARBA00023163"/>
    </source>
</evidence>
<dbReference type="PROSITE" id="PS00356">
    <property type="entry name" value="HTH_LACI_1"/>
    <property type="match status" value="1"/>
</dbReference>